<evidence type="ECO:0000259" key="4">
    <source>
        <dbReference type="Pfam" id="PF00467"/>
    </source>
</evidence>
<dbReference type="EMBL" id="ODYU01006483">
    <property type="protein sequence ID" value="SOQ48359.1"/>
    <property type="molecule type" value="Genomic_DNA"/>
</dbReference>
<organism evidence="6">
    <name type="scientific">Spodoptera frugiperda</name>
    <name type="common">Fall armyworm</name>
    <dbReference type="NCBI Taxonomy" id="7108"/>
    <lineage>
        <taxon>Eukaryota</taxon>
        <taxon>Metazoa</taxon>
        <taxon>Ecdysozoa</taxon>
        <taxon>Arthropoda</taxon>
        <taxon>Hexapoda</taxon>
        <taxon>Insecta</taxon>
        <taxon>Pterygota</taxon>
        <taxon>Neoptera</taxon>
        <taxon>Endopterygota</taxon>
        <taxon>Lepidoptera</taxon>
        <taxon>Glossata</taxon>
        <taxon>Ditrysia</taxon>
        <taxon>Noctuoidea</taxon>
        <taxon>Noctuidae</taxon>
        <taxon>Amphipyrinae</taxon>
        <taxon>Spodoptera</taxon>
    </lineage>
</organism>
<feature type="compositionally biased region" description="Basic residues" evidence="3">
    <location>
        <begin position="351"/>
        <end position="361"/>
    </location>
</feature>
<dbReference type="InterPro" id="IPR026822">
    <property type="entry name" value="Spp2/MOS2_G-patch"/>
</dbReference>
<keyword evidence="2" id="KW-0539">Nucleus</keyword>
<feature type="compositionally biased region" description="Basic and acidic residues" evidence="3">
    <location>
        <begin position="309"/>
        <end position="350"/>
    </location>
</feature>
<dbReference type="Pfam" id="PF12656">
    <property type="entry name" value="G-patch_2"/>
    <property type="match status" value="1"/>
</dbReference>
<reference evidence="6" key="1">
    <citation type="submission" date="2016-07" db="EMBL/GenBank/DDBJ databases">
        <authorList>
            <person name="Bretaudeau A."/>
        </authorList>
    </citation>
    <scope>NUCLEOTIDE SEQUENCE</scope>
    <source>
        <strain evidence="6">Rice</strain>
        <tissue evidence="6">Whole body</tissue>
    </source>
</reference>
<evidence type="ECO:0000256" key="1">
    <source>
        <dbReference type="ARBA" id="ARBA00004123"/>
    </source>
</evidence>
<dbReference type="PANTHER" id="PTHR15818:SF2">
    <property type="entry name" value="G-PATCH DOMAIN AND KOW MOTIFS-CONTAINING PROTEIN"/>
    <property type="match status" value="1"/>
</dbReference>
<feature type="compositionally biased region" description="Basic and acidic residues" evidence="3">
    <location>
        <begin position="388"/>
        <end position="406"/>
    </location>
</feature>
<proteinExistence type="predicted"/>
<dbReference type="InterPro" id="IPR008991">
    <property type="entry name" value="Translation_prot_SH3-like_sf"/>
</dbReference>
<dbReference type="Pfam" id="PF00467">
    <property type="entry name" value="KOW"/>
    <property type="match status" value="1"/>
</dbReference>
<dbReference type="InterPro" id="IPR041993">
    <property type="entry name" value="GPKOW_KOW1"/>
</dbReference>
<comment type="subcellular location">
    <subcellularLocation>
        <location evidence="1">Nucleus</location>
    </subcellularLocation>
</comment>
<dbReference type="Gene3D" id="2.30.30.30">
    <property type="match status" value="1"/>
</dbReference>
<dbReference type="InterPro" id="IPR014722">
    <property type="entry name" value="Rib_uL2_dom2"/>
</dbReference>
<dbReference type="InterPro" id="IPR045166">
    <property type="entry name" value="Spp2-like"/>
</dbReference>
<sequence length="508" mass="58664">MEAKKISFGFMKTKKVDKPITPVVNEDKREYIECVEEQSIKVIGGETATEDLPLVIPMKPNTLITAEKLKKIAEEVESAVQEPEIKEEPVIKIENVTENETLEQMAVRELMQEAKKEVKVEVPDNLAIPTPAKPVLDGEKESTLDDYESVPIQQFGMAMLRGMGWTPSKDGSKYKQPELRPKGLGLGADKVVKDNQKKQTKDKKEEELVIVKNSFVKITTGKYSGYYGKVVSLDEDNGRVMVDITVKKETVSLSEFMMQAVSKSEYDRESKVINADSYEEYKKSEKVSQKPPKQEERSSTSQRSNEISTRNDREASNNDYRRNREEKSSNGRSRDKIRERRNSSSSEDRSRRKQKKDRRRYSSNDSLSSSEDERRRSKHKSKSRRQRSSSEDSPKRSSEVKRDIDKKRKGKKKKRDRDRSPNYKKHRNLKSTKFHTNFHPIFIPLARSIDQNLFYIITTTCVPNFPSCPVVWTRNFRKSEIKPSITLPDRQSIPRSLVRQSHLGPLDH</sequence>
<feature type="domain" description="Spp2/MOS2 G-patch" evidence="5">
    <location>
        <begin position="140"/>
        <end position="191"/>
    </location>
</feature>
<evidence type="ECO:0000313" key="6">
    <source>
        <dbReference type="EMBL" id="SOQ48359.1"/>
    </source>
</evidence>
<feature type="region of interest" description="Disordered" evidence="3">
    <location>
        <begin position="275"/>
        <end position="431"/>
    </location>
</feature>
<feature type="compositionally biased region" description="Basic residues" evidence="3">
    <location>
        <begin position="407"/>
        <end position="431"/>
    </location>
</feature>
<gene>
    <name evidence="6" type="ORF">SFRICE_009823</name>
</gene>
<feature type="compositionally biased region" description="Polar residues" evidence="3">
    <location>
        <begin position="299"/>
        <end position="308"/>
    </location>
</feature>
<feature type="domain" description="KOW" evidence="4">
    <location>
        <begin position="214"/>
        <end position="243"/>
    </location>
</feature>
<dbReference type="CDD" id="cd13152">
    <property type="entry name" value="KOW_GPKOW_A"/>
    <property type="match status" value="1"/>
</dbReference>
<dbReference type="AlphaFoldDB" id="A0A2H1W5J5"/>
<evidence type="ECO:0000256" key="2">
    <source>
        <dbReference type="ARBA" id="ARBA00023242"/>
    </source>
</evidence>
<dbReference type="GO" id="GO:0005681">
    <property type="term" value="C:spliceosomal complex"/>
    <property type="evidence" value="ECO:0007669"/>
    <property type="project" value="TreeGrafter"/>
</dbReference>
<evidence type="ECO:0000259" key="5">
    <source>
        <dbReference type="Pfam" id="PF12656"/>
    </source>
</evidence>
<dbReference type="GO" id="GO:0000398">
    <property type="term" value="P:mRNA splicing, via spliceosome"/>
    <property type="evidence" value="ECO:0007669"/>
    <property type="project" value="InterPro"/>
</dbReference>
<feature type="compositionally biased region" description="Basic residues" evidence="3">
    <location>
        <begin position="376"/>
        <end position="387"/>
    </location>
</feature>
<protein>
    <submittedName>
        <fullName evidence="6">SFRICE_009823</fullName>
    </submittedName>
</protein>
<dbReference type="InterPro" id="IPR005824">
    <property type="entry name" value="KOW"/>
</dbReference>
<accession>A0A2H1W5J5</accession>
<name>A0A2H1W5J5_SPOFR</name>
<evidence type="ECO:0000256" key="3">
    <source>
        <dbReference type="SAM" id="MobiDB-lite"/>
    </source>
</evidence>
<dbReference type="PANTHER" id="PTHR15818">
    <property type="entry name" value="G PATCH AND KOW-CONTAINING"/>
    <property type="match status" value="1"/>
</dbReference>
<dbReference type="SUPFAM" id="SSF50104">
    <property type="entry name" value="Translation proteins SH3-like domain"/>
    <property type="match status" value="1"/>
</dbReference>
<feature type="compositionally biased region" description="Basic and acidic residues" evidence="3">
    <location>
        <begin position="279"/>
        <end position="298"/>
    </location>
</feature>